<reference evidence="8" key="1">
    <citation type="journal article" date="2020" name="BMC Genomics">
        <title>Correction to: Identification and distribution of gene clusters required for synthesis of sphingolipid metabolism inhibitors in diverse species of the filamentous fungus Fusarium.</title>
        <authorList>
            <person name="Kim H.S."/>
            <person name="Lohmar J.M."/>
            <person name="Busman M."/>
            <person name="Brown D.W."/>
            <person name="Naumann T.A."/>
            <person name="Divon H.H."/>
            <person name="Lysoe E."/>
            <person name="Uhlig S."/>
            <person name="Proctor R.H."/>
        </authorList>
    </citation>
    <scope>NUCLEOTIDE SEQUENCE</scope>
    <source>
        <strain evidence="8">NRRL 20472</strain>
    </source>
</reference>
<dbReference type="EC" id="5.2.1.8" evidence="6"/>
<dbReference type="PANTHER" id="PTHR10516">
    <property type="entry name" value="PEPTIDYL-PROLYL CIS-TRANS ISOMERASE"/>
    <property type="match status" value="1"/>
</dbReference>
<dbReference type="GO" id="GO:0003755">
    <property type="term" value="F:peptidyl-prolyl cis-trans isomerase activity"/>
    <property type="evidence" value="ECO:0007669"/>
    <property type="project" value="UniProtKB-KW"/>
</dbReference>
<evidence type="ECO:0000256" key="2">
    <source>
        <dbReference type="ARBA" id="ARBA00002388"/>
    </source>
</evidence>
<keyword evidence="9" id="KW-1185">Reference proteome</keyword>
<comment type="function">
    <text evidence="2">PPIases accelerate the folding of proteins. It catalyzes the cis-trans isomerization of proline imidic peptide bonds in oligopeptides.</text>
</comment>
<keyword evidence="3 6" id="KW-0697">Rotamase</keyword>
<gene>
    <name evidence="8" type="ORF">FSARC_3193</name>
</gene>
<evidence type="ECO:0000256" key="6">
    <source>
        <dbReference type="PROSITE-ProRule" id="PRU00277"/>
    </source>
</evidence>
<name>A0A8H4U4V1_9HYPO</name>
<evidence type="ECO:0000259" key="7">
    <source>
        <dbReference type="PROSITE" id="PS50059"/>
    </source>
</evidence>
<comment type="catalytic activity">
    <reaction evidence="1 6">
        <text>[protein]-peptidylproline (omega=180) = [protein]-peptidylproline (omega=0)</text>
        <dbReference type="Rhea" id="RHEA:16237"/>
        <dbReference type="Rhea" id="RHEA-COMP:10747"/>
        <dbReference type="Rhea" id="RHEA-COMP:10748"/>
        <dbReference type="ChEBI" id="CHEBI:83833"/>
        <dbReference type="ChEBI" id="CHEBI:83834"/>
        <dbReference type="EC" id="5.2.1.8"/>
    </reaction>
</comment>
<dbReference type="InterPro" id="IPR001179">
    <property type="entry name" value="PPIase_FKBP_dom"/>
</dbReference>
<dbReference type="OrthoDB" id="1902587at2759"/>
<evidence type="ECO:0000313" key="9">
    <source>
        <dbReference type="Proteomes" id="UP000622797"/>
    </source>
</evidence>
<evidence type="ECO:0000256" key="1">
    <source>
        <dbReference type="ARBA" id="ARBA00000971"/>
    </source>
</evidence>
<keyword evidence="4 6" id="KW-0413">Isomerase</keyword>
<organism evidence="8 9">
    <name type="scientific">Fusarium sarcochroum</name>
    <dbReference type="NCBI Taxonomy" id="1208366"/>
    <lineage>
        <taxon>Eukaryota</taxon>
        <taxon>Fungi</taxon>
        <taxon>Dikarya</taxon>
        <taxon>Ascomycota</taxon>
        <taxon>Pezizomycotina</taxon>
        <taxon>Sordariomycetes</taxon>
        <taxon>Hypocreomycetidae</taxon>
        <taxon>Hypocreales</taxon>
        <taxon>Nectriaceae</taxon>
        <taxon>Fusarium</taxon>
        <taxon>Fusarium lateritium species complex</taxon>
    </lineage>
</organism>
<dbReference type="FunFam" id="3.10.50.40:FF:000050">
    <property type="entry name" value="Peptidylprolyl isomerase"/>
    <property type="match status" value="1"/>
</dbReference>
<dbReference type="InterPro" id="IPR050689">
    <property type="entry name" value="FKBP-type_PPIase"/>
</dbReference>
<evidence type="ECO:0000256" key="4">
    <source>
        <dbReference type="ARBA" id="ARBA00023235"/>
    </source>
</evidence>
<dbReference type="PROSITE" id="PS50059">
    <property type="entry name" value="FKBP_PPIASE"/>
    <property type="match status" value="1"/>
</dbReference>
<dbReference type="EMBL" id="JABEXW010000156">
    <property type="protein sequence ID" value="KAF4969614.1"/>
    <property type="molecule type" value="Genomic_DNA"/>
</dbReference>
<feature type="domain" description="PPIase FKBP-type" evidence="7">
    <location>
        <begin position="54"/>
        <end position="148"/>
    </location>
</feature>
<dbReference type="Pfam" id="PF00254">
    <property type="entry name" value="FKBP_C"/>
    <property type="match status" value="1"/>
</dbReference>
<protein>
    <recommendedName>
        <fullName evidence="6">peptidylprolyl isomerase</fullName>
        <ecNumber evidence="6">5.2.1.8</ecNumber>
    </recommendedName>
</protein>
<sequence length="148" mass="15963">MRSFSLTSIPRATRTITRINPFLTQSRNFSFTQATMGVTKTTHQEGSGPSPQVGQKVTIEYTGFLKDTSKPDNKGAQFDSSVGRGDFVVNIGVGQVIKGWDEGVTQMNVGEKATLDITPDYGYGARGFPGAIPPNSALIFDVELKSIN</sequence>
<comment type="similarity">
    <text evidence="5">Belongs to the FKBP-type PPIase family. FKBP1 subfamily.</text>
</comment>
<accession>A0A8H4U4V1</accession>
<dbReference type="InterPro" id="IPR046357">
    <property type="entry name" value="PPIase_dom_sf"/>
</dbReference>
<dbReference type="Proteomes" id="UP000622797">
    <property type="component" value="Unassembled WGS sequence"/>
</dbReference>
<comment type="caution">
    <text evidence="8">The sequence shown here is derived from an EMBL/GenBank/DDBJ whole genome shotgun (WGS) entry which is preliminary data.</text>
</comment>
<evidence type="ECO:0000313" key="8">
    <source>
        <dbReference type="EMBL" id="KAF4969614.1"/>
    </source>
</evidence>
<dbReference type="SUPFAM" id="SSF54534">
    <property type="entry name" value="FKBP-like"/>
    <property type="match status" value="1"/>
</dbReference>
<evidence type="ECO:0000256" key="3">
    <source>
        <dbReference type="ARBA" id="ARBA00023110"/>
    </source>
</evidence>
<dbReference type="GO" id="GO:0005737">
    <property type="term" value="C:cytoplasm"/>
    <property type="evidence" value="ECO:0007669"/>
    <property type="project" value="TreeGrafter"/>
</dbReference>
<dbReference type="AlphaFoldDB" id="A0A8H4U4V1"/>
<evidence type="ECO:0000256" key="5">
    <source>
        <dbReference type="ARBA" id="ARBA00038106"/>
    </source>
</evidence>
<dbReference type="Gene3D" id="3.10.50.40">
    <property type="match status" value="1"/>
</dbReference>
<dbReference type="PANTHER" id="PTHR10516:SF443">
    <property type="entry name" value="FK506-BINDING PROTEIN 59-RELATED"/>
    <property type="match status" value="1"/>
</dbReference>
<reference evidence="8" key="2">
    <citation type="submission" date="2020-05" db="EMBL/GenBank/DDBJ databases">
        <authorList>
            <person name="Kim H.-S."/>
            <person name="Proctor R.H."/>
            <person name="Brown D.W."/>
        </authorList>
    </citation>
    <scope>NUCLEOTIDE SEQUENCE</scope>
    <source>
        <strain evidence="8">NRRL 20472</strain>
    </source>
</reference>
<proteinExistence type="inferred from homology"/>